<dbReference type="SUPFAM" id="SSF46689">
    <property type="entry name" value="Homeodomain-like"/>
    <property type="match status" value="2"/>
</dbReference>
<dbReference type="SMART" id="SM00342">
    <property type="entry name" value="HTH_ARAC"/>
    <property type="match status" value="1"/>
</dbReference>
<accession>A0ABV2P1C4</accession>
<dbReference type="InterPro" id="IPR029062">
    <property type="entry name" value="Class_I_gatase-like"/>
</dbReference>
<evidence type="ECO:0000256" key="1">
    <source>
        <dbReference type="ARBA" id="ARBA00023015"/>
    </source>
</evidence>
<dbReference type="Gene3D" id="3.40.50.880">
    <property type="match status" value="1"/>
</dbReference>
<dbReference type="CDD" id="cd03137">
    <property type="entry name" value="GATase1_AraC_1"/>
    <property type="match status" value="1"/>
</dbReference>
<dbReference type="Proteomes" id="UP001549307">
    <property type="component" value="Unassembled WGS sequence"/>
</dbReference>
<keyword evidence="5" id="KW-1185">Reference proteome</keyword>
<dbReference type="InterPro" id="IPR009057">
    <property type="entry name" value="Homeodomain-like_sf"/>
</dbReference>
<evidence type="ECO:0000313" key="5">
    <source>
        <dbReference type="Proteomes" id="UP001549307"/>
    </source>
</evidence>
<organism evidence="4 5">
    <name type="scientific">Arthrobacter bambusae</name>
    <dbReference type="NCBI Taxonomy" id="1338426"/>
    <lineage>
        <taxon>Bacteria</taxon>
        <taxon>Bacillati</taxon>
        <taxon>Actinomycetota</taxon>
        <taxon>Actinomycetes</taxon>
        <taxon>Micrococcales</taxon>
        <taxon>Micrococcaceae</taxon>
        <taxon>Arthrobacter</taxon>
    </lineage>
</organism>
<evidence type="ECO:0000313" key="4">
    <source>
        <dbReference type="EMBL" id="MET4538561.1"/>
    </source>
</evidence>
<dbReference type="InterPro" id="IPR018060">
    <property type="entry name" value="HTH_AraC"/>
</dbReference>
<dbReference type="GeneID" id="92751293"/>
<proteinExistence type="predicted"/>
<dbReference type="EMBL" id="JBEPSN010000001">
    <property type="protein sequence ID" value="MET4538561.1"/>
    <property type="molecule type" value="Genomic_DNA"/>
</dbReference>
<keyword evidence="1" id="KW-0805">Transcription regulation</keyword>
<comment type="caution">
    <text evidence="4">The sequence shown here is derived from an EMBL/GenBank/DDBJ whole genome shotgun (WGS) entry which is preliminary data.</text>
</comment>
<keyword evidence="2" id="KW-0804">Transcription</keyword>
<dbReference type="PANTHER" id="PTHR43130:SF3">
    <property type="entry name" value="HTH-TYPE TRANSCRIPTIONAL REGULATOR RV1931C"/>
    <property type="match status" value="1"/>
</dbReference>
<name>A0ABV2P1C4_9MICC</name>
<dbReference type="SUPFAM" id="SSF52317">
    <property type="entry name" value="Class I glutamine amidotransferase-like"/>
    <property type="match status" value="1"/>
</dbReference>
<dbReference type="Pfam" id="PF01965">
    <property type="entry name" value="DJ-1_PfpI"/>
    <property type="match status" value="1"/>
</dbReference>
<sequence length="343" mass="36464">MQHERLIVFLVFDGVTMLDVAGPAEVFAEANGLGATYELKYISVSGKSVSTSIGLPIGVGGCPADVTEIDTLVVPGGDQLPFTPIPAELVQTVQSIQANARRVVAVCTGAFVLAAAGLLHQRRATTHWQHTRLLAAAHPEVRVQPDSLFVEDGDVFTSAGVSAGIDLALALVEKDHGTVLARGVAQKLVLFMQRPGGQSQFSAPLSVQTPKNQPLRDVVDHISAHPEHNHTSDSIAKMVGLSSRQVARLFAAELRTSPTKFVEQIRLDRAKALLAAGQGIAKTAAVTGFGSSESMRRIFNQRLSVSPSEYRTRFQSATARTDDLVAGEDASISAISRASDHDC</sequence>
<dbReference type="InterPro" id="IPR052158">
    <property type="entry name" value="INH-QAR"/>
</dbReference>
<evidence type="ECO:0000256" key="2">
    <source>
        <dbReference type="ARBA" id="ARBA00023163"/>
    </source>
</evidence>
<reference evidence="4 5" key="1">
    <citation type="submission" date="2024-06" db="EMBL/GenBank/DDBJ databases">
        <title>Sorghum-associated microbial communities from plants grown in Nebraska, USA.</title>
        <authorList>
            <person name="Schachtman D."/>
        </authorList>
    </citation>
    <scope>NUCLEOTIDE SEQUENCE [LARGE SCALE GENOMIC DNA]</scope>
    <source>
        <strain evidence="4 5">3552</strain>
    </source>
</reference>
<gene>
    <name evidence="4" type="ORF">ABIE37_000316</name>
</gene>
<evidence type="ECO:0000259" key="3">
    <source>
        <dbReference type="PROSITE" id="PS01124"/>
    </source>
</evidence>
<feature type="domain" description="HTH araC/xylS-type" evidence="3">
    <location>
        <begin position="216"/>
        <end position="313"/>
    </location>
</feature>
<dbReference type="InterPro" id="IPR002818">
    <property type="entry name" value="DJ-1/PfpI"/>
</dbReference>
<dbReference type="Gene3D" id="1.10.10.60">
    <property type="entry name" value="Homeodomain-like"/>
    <property type="match status" value="1"/>
</dbReference>
<dbReference type="Pfam" id="PF12833">
    <property type="entry name" value="HTH_18"/>
    <property type="match status" value="1"/>
</dbReference>
<dbReference type="RefSeq" id="WP_354226079.1">
    <property type="nucleotide sequence ID" value="NZ_JBEPSN010000001.1"/>
</dbReference>
<dbReference type="PROSITE" id="PS01124">
    <property type="entry name" value="HTH_ARAC_FAMILY_2"/>
    <property type="match status" value="1"/>
</dbReference>
<dbReference type="PANTHER" id="PTHR43130">
    <property type="entry name" value="ARAC-FAMILY TRANSCRIPTIONAL REGULATOR"/>
    <property type="match status" value="1"/>
</dbReference>
<protein>
    <submittedName>
        <fullName evidence="4">Transcriptional regulator GlxA family with amidase domain</fullName>
    </submittedName>
</protein>